<evidence type="ECO:0000256" key="1">
    <source>
        <dbReference type="ARBA" id="ARBA00023054"/>
    </source>
</evidence>
<feature type="coiled-coil region" evidence="2">
    <location>
        <begin position="362"/>
        <end position="403"/>
    </location>
</feature>
<dbReference type="PANTHER" id="PTHR14430">
    <property type="entry name" value="RABIN3-RELATED"/>
    <property type="match status" value="1"/>
</dbReference>
<accession>A0A9W8BGC0</accession>
<evidence type="ECO:0000313" key="4">
    <source>
        <dbReference type="EMBL" id="KAJ2005946.1"/>
    </source>
</evidence>
<reference evidence="4" key="1">
    <citation type="submission" date="2022-07" db="EMBL/GenBank/DDBJ databases">
        <title>Phylogenomic reconstructions and comparative analyses of Kickxellomycotina fungi.</title>
        <authorList>
            <person name="Reynolds N.K."/>
            <person name="Stajich J.E."/>
            <person name="Barry K."/>
            <person name="Grigoriev I.V."/>
            <person name="Crous P."/>
            <person name="Smith M.E."/>
        </authorList>
    </citation>
    <scope>NUCLEOTIDE SEQUENCE</scope>
    <source>
        <strain evidence="4">IMI 214461</strain>
    </source>
</reference>
<dbReference type="OrthoDB" id="5560525at2759"/>
<evidence type="ECO:0000313" key="5">
    <source>
        <dbReference type="Proteomes" id="UP001150907"/>
    </source>
</evidence>
<gene>
    <name evidence="4" type="primary">RAB3IL1</name>
    <name evidence="4" type="ORF">H4R26_001671</name>
</gene>
<feature type="region of interest" description="Disordered" evidence="3">
    <location>
        <begin position="153"/>
        <end position="172"/>
    </location>
</feature>
<sequence>MASKIQQQPHRRADTGSGDYERALRSPSATLAGADEMAAATMGAGLGEAAIKRQGIIIPGEYDEAVTVTSTRLATATLDAFPMPPGSAECGAGVVGGKGLARRASEEAAVSDCAPTFGRHRTAFKLASARYCAATAAGGVAPGSAEDNAVLRRTRSQSPPPPQTALGEKQQQQPCGLAGAAALLSPPLSAQMRANDAADRRTDRHMSTLVLVPVAAPCAEGAVAAIGSAGDPAWRSQRGSGSSDATVAADAAAQYEALMLRAQEQRNAALAEAGAAQAQAQALGGEAARLRAALAAAGERLREEGARRAAAEAKCALMECELAELSSTIQLEAQALVAAERREHRADADRMARAHAEVLQLLAMERAQAAALKRSLEAASEALDRERADADRLRAGMAAFERQISGLIAIAGDAGGDRPPHPPRPEPHIAARLFFGNDATRSDTRLAEFLGFTNASSDREAQASAFMQRCMREDVAPTLAADAASAMPSLAAWSKGRRLVAGVQENTLVLESYAPRVALGRVLSLGCYLCGCAVNRPDHVPSELSPPPSLSEHRVLSSSSSSLSLSLGGSPGRAPRARCEMYRMRFSDHDDDNKPLCPHCHARMVAVCSFFAYLKIVRKGLIKRPIADIWLEVNRARLQMWLARSGASPDSSLSIAMG</sequence>
<dbReference type="InterPro" id="IPR040351">
    <property type="entry name" value="RAB3IL/RAB3IP/Sec2"/>
</dbReference>
<protein>
    <submittedName>
        <fullName evidence="4">RAB3A interacting protein</fullName>
    </submittedName>
</protein>
<dbReference type="EMBL" id="JANBQF010000079">
    <property type="protein sequence ID" value="KAJ2005946.1"/>
    <property type="molecule type" value="Genomic_DNA"/>
</dbReference>
<evidence type="ECO:0000256" key="2">
    <source>
        <dbReference type="SAM" id="Coils"/>
    </source>
</evidence>
<dbReference type="Gene3D" id="6.10.140.910">
    <property type="match status" value="1"/>
</dbReference>
<dbReference type="GO" id="GO:0051286">
    <property type="term" value="C:cell tip"/>
    <property type="evidence" value="ECO:0007669"/>
    <property type="project" value="TreeGrafter"/>
</dbReference>
<evidence type="ECO:0000256" key="3">
    <source>
        <dbReference type="SAM" id="MobiDB-lite"/>
    </source>
</evidence>
<dbReference type="CDD" id="cd21044">
    <property type="entry name" value="Rab11BD_RAB3IP_like"/>
    <property type="match status" value="1"/>
</dbReference>
<dbReference type="GO" id="GO:0005085">
    <property type="term" value="F:guanyl-nucleotide exchange factor activity"/>
    <property type="evidence" value="ECO:0007669"/>
    <property type="project" value="InterPro"/>
</dbReference>
<comment type="caution">
    <text evidence="4">The sequence shown here is derived from an EMBL/GenBank/DDBJ whole genome shotgun (WGS) entry which is preliminary data.</text>
</comment>
<feature type="compositionally biased region" description="Basic and acidic residues" evidence="3">
    <location>
        <begin position="11"/>
        <end position="24"/>
    </location>
</feature>
<dbReference type="PANTHER" id="PTHR14430:SF0">
    <property type="entry name" value="SEC2P DOMAIN-CONTAINING PROTEIN"/>
    <property type="match status" value="1"/>
</dbReference>
<dbReference type="Pfam" id="PF25555">
    <property type="entry name" value="RAB3A-like_C"/>
    <property type="match status" value="1"/>
</dbReference>
<proteinExistence type="predicted"/>
<organism evidence="4 5">
    <name type="scientific">Coemansia thaxteri</name>
    <dbReference type="NCBI Taxonomy" id="2663907"/>
    <lineage>
        <taxon>Eukaryota</taxon>
        <taxon>Fungi</taxon>
        <taxon>Fungi incertae sedis</taxon>
        <taxon>Zoopagomycota</taxon>
        <taxon>Kickxellomycotina</taxon>
        <taxon>Kickxellomycetes</taxon>
        <taxon>Kickxellales</taxon>
        <taxon>Kickxellaceae</taxon>
        <taxon>Coemansia</taxon>
    </lineage>
</organism>
<name>A0A9W8BGC0_9FUNG</name>
<feature type="region of interest" description="Disordered" evidence="3">
    <location>
        <begin position="1"/>
        <end position="28"/>
    </location>
</feature>
<keyword evidence="1 2" id="KW-0175">Coiled coil</keyword>
<keyword evidence="5" id="KW-1185">Reference proteome</keyword>
<dbReference type="Proteomes" id="UP001150907">
    <property type="component" value="Unassembled WGS sequence"/>
</dbReference>
<dbReference type="GO" id="GO:0006887">
    <property type="term" value="P:exocytosis"/>
    <property type="evidence" value="ECO:0007669"/>
    <property type="project" value="TreeGrafter"/>
</dbReference>
<dbReference type="AlphaFoldDB" id="A0A9W8BGC0"/>
<dbReference type="GO" id="GO:0070319">
    <property type="term" value="C:Golgi to plasma membrane transport vesicle"/>
    <property type="evidence" value="ECO:0007669"/>
    <property type="project" value="TreeGrafter"/>
</dbReference>